<dbReference type="InterPro" id="IPR050796">
    <property type="entry name" value="SCF_F-box_component"/>
</dbReference>
<protein>
    <recommendedName>
        <fullName evidence="1">F-box domain-containing protein</fullName>
    </recommendedName>
</protein>
<evidence type="ECO:0000259" key="1">
    <source>
        <dbReference type="PROSITE" id="PS50181"/>
    </source>
</evidence>
<dbReference type="PANTHER" id="PTHR31672">
    <property type="entry name" value="BNACNNG10540D PROTEIN"/>
    <property type="match status" value="1"/>
</dbReference>
<feature type="domain" description="F-box" evidence="1">
    <location>
        <begin position="12"/>
        <end position="61"/>
    </location>
</feature>
<reference evidence="2 3" key="1">
    <citation type="journal article" date="2020" name="BMC Genomics">
        <title>Intraspecific diversification of the crop wild relative Brassica cretica Lam. using demographic model selection.</title>
        <authorList>
            <person name="Kioukis A."/>
            <person name="Michalopoulou V.A."/>
            <person name="Briers L."/>
            <person name="Pirintsos S."/>
            <person name="Studholme D.J."/>
            <person name="Pavlidis P."/>
            <person name="Sarris P.F."/>
        </authorList>
    </citation>
    <scope>NUCLEOTIDE SEQUENCE [LARGE SCALE GENOMIC DNA]</scope>
    <source>
        <strain evidence="3">cv. PFS-1207/04</strain>
    </source>
</reference>
<dbReference type="SMART" id="SM00256">
    <property type="entry name" value="FBOX"/>
    <property type="match status" value="1"/>
</dbReference>
<proteinExistence type="predicted"/>
<evidence type="ECO:0000313" key="2">
    <source>
        <dbReference type="EMBL" id="KAF3543662.1"/>
    </source>
</evidence>
<dbReference type="InterPro" id="IPR036047">
    <property type="entry name" value="F-box-like_dom_sf"/>
</dbReference>
<sequence>MLSVCKRTRKTVTGYLCLPLDIIVEILKKLPTKSLVRFRSVSKQWSTIISSERLHRVYSHSLSQTSAPEASCLHLPPLCA</sequence>
<dbReference type="SUPFAM" id="SSF81383">
    <property type="entry name" value="F-box domain"/>
    <property type="match status" value="1"/>
</dbReference>
<gene>
    <name evidence="2" type="ORF">DY000_02010360</name>
</gene>
<dbReference type="InterPro" id="IPR001810">
    <property type="entry name" value="F-box_dom"/>
</dbReference>
<dbReference type="Pfam" id="PF00646">
    <property type="entry name" value="F-box"/>
    <property type="match status" value="1"/>
</dbReference>
<organism evidence="2 3">
    <name type="scientific">Brassica cretica</name>
    <name type="common">Mustard</name>
    <dbReference type="NCBI Taxonomy" id="69181"/>
    <lineage>
        <taxon>Eukaryota</taxon>
        <taxon>Viridiplantae</taxon>
        <taxon>Streptophyta</taxon>
        <taxon>Embryophyta</taxon>
        <taxon>Tracheophyta</taxon>
        <taxon>Spermatophyta</taxon>
        <taxon>Magnoliopsida</taxon>
        <taxon>eudicotyledons</taxon>
        <taxon>Gunneridae</taxon>
        <taxon>Pentapetalae</taxon>
        <taxon>rosids</taxon>
        <taxon>malvids</taxon>
        <taxon>Brassicales</taxon>
        <taxon>Brassicaceae</taxon>
        <taxon>Brassiceae</taxon>
        <taxon>Brassica</taxon>
    </lineage>
</organism>
<dbReference type="PROSITE" id="PS50181">
    <property type="entry name" value="FBOX"/>
    <property type="match status" value="1"/>
</dbReference>
<dbReference type="Gene3D" id="1.20.1280.50">
    <property type="match status" value="1"/>
</dbReference>
<accession>A0ABQ7BXL1</accession>
<evidence type="ECO:0000313" key="3">
    <source>
        <dbReference type="Proteomes" id="UP000266723"/>
    </source>
</evidence>
<name>A0ABQ7BXL1_BRACR</name>
<keyword evidence="3" id="KW-1185">Reference proteome</keyword>
<dbReference type="EMBL" id="QGKV02000832">
    <property type="protein sequence ID" value="KAF3543662.1"/>
    <property type="molecule type" value="Genomic_DNA"/>
</dbReference>
<dbReference type="Proteomes" id="UP000266723">
    <property type="component" value="Unassembled WGS sequence"/>
</dbReference>
<comment type="caution">
    <text evidence="2">The sequence shown here is derived from an EMBL/GenBank/DDBJ whole genome shotgun (WGS) entry which is preliminary data.</text>
</comment>